<reference evidence="7" key="2">
    <citation type="submission" date="2024-08" db="UniProtKB">
        <authorList>
            <consortium name="EnsemblMetazoa"/>
        </authorList>
    </citation>
    <scope>IDENTIFICATION</scope>
</reference>
<evidence type="ECO:0000313" key="7">
    <source>
        <dbReference type="EnsemblMetazoa" id="XP_019762854.1"/>
    </source>
</evidence>
<evidence type="ECO:0000313" key="8">
    <source>
        <dbReference type="Proteomes" id="UP000019118"/>
    </source>
</evidence>
<organism evidence="7 8">
    <name type="scientific">Dendroctonus ponderosae</name>
    <name type="common">Mountain pine beetle</name>
    <dbReference type="NCBI Taxonomy" id="77166"/>
    <lineage>
        <taxon>Eukaryota</taxon>
        <taxon>Metazoa</taxon>
        <taxon>Ecdysozoa</taxon>
        <taxon>Arthropoda</taxon>
        <taxon>Hexapoda</taxon>
        <taxon>Insecta</taxon>
        <taxon>Pterygota</taxon>
        <taxon>Neoptera</taxon>
        <taxon>Endopterygota</taxon>
        <taxon>Coleoptera</taxon>
        <taxon>Polyphaga</taxon>
        <taxon>Cucujiformia</taxon>
        <taxon>Curculionidae</taxon>
        <taxon>Scolytinae</taxon>
        <taxon>Dendroctonus</taxon>
    </lineage>
</organism>
<feature type="transmembrane region" description="Helical" evidence="6">
    <location>
        <begin position="12"/>
        <end position="34"/>
    </location>
</feature>
<dbReference type="InterPro" id="IPR000301">
    <property type="entry name" value="Tetraspanin_animals"/>
</dbReference>
<dbReference type="AlphaFoldDB" id="A0AAR5PPA4"/>
<evidence type="ECO:0000256" key="6">
    <source>
        <dbReference type="RuleBase" id="RU361218"/>
    </source>
</evidence>
<dbReference type="PRINTS" id="PR00259">
    <property type="entry name" value="TMFOUR"/>
</dbReference>
<dbReference type="PIRSF" id="PIRSF002419">
    <property type="entry name" value="Tetraspanin"/>
    <property type="match status" value="1"/>
</dbReference>
<comment type="similarity">
    <text evidence="2 6">Belongs to the tetraspanin (TM4SF) family.</text>
</comment>
<proteinExistence type="inferred from homology"/>
<feature type="transmembrane region" description="Helical" evidence="6">
    <location>
        <begin position="54"/>
        <end position="73"/>
    </location>
</feature>
<name>A0AAR5PPA4_DENPD</name>
<reference evidence="8" key="1">
    <citation type="journal article" date="2013" name="Genome Biol.">
        <title>Draft genome of the mountain pine beetle, Dendroctonus ponderosae Hopkins, a major forest pest.</title>
        <authorList>
            <person name="Keeling C.I."/>
            <person name="Yuen M.M."/>
            <person name="Liao N.Y."/>
            <person name="Docking T.R."/>
            <person name="Chan S.K."/>
            <person name="Taylor G.A."/>
            <person name="Palmquist D.L."/>
            <person name="Jackman S.D."/>
            <person name="Nguyen A."/>
            <person name="Li M."/>
            <person name="Henderson H."/>
            <person name="Janes J.K."/>
            <person name="Zhao Y."/>
            <person name="Pandoh P."/>
            <person name="Moore R."/>
            <person name="Sperling F.A."/>
            <person name="Huber D.P."/>
            <person name="Birol I."/>
            <person name="Jones S.J."/>
            <person name="Bohlmann J."/>
        </authorList>
    </citation>
    <scope>NUCLEOTIDE SEQUENCE</scope>
</reference>
<dbReference type="KEGG" id="dpa:109539517"/>
<comment type="subcellular location">
    <subcellularLocation>
        <location evidence="1 6">Membrane</location>
        <topology evidence="1 6">Multi-pass membrane protein</topology>
    </subcellularLocation>
</comment>
<dbReference type="Proteomes" id="UP000019118">
    <property type="component" value="Unassembled WGS sequence"/>
</dbReference>
<evidence type="ECO:0000256" key="4">
    <source>
        <dbReference type="ARBA" id="ARBA00022989"/>
    </source>
</evidence>
<dbReference type="InterPro" id="IPR008952">
    <property type="entry name" value="Tetraspanin_EC2_sf"/>
</dbReference>
<dbReference type="PANTHER" id="PTHR19282:SF551">
    <property type="entry name" value="RE08073P-RELATED"/>
    <property type="match status" value="1"/>
</dbReference>
<keyword evidence="5 6" id="KW-0472">Membrane</keyword>
<protein>
    <recommendedName>
        <fullName evidence="6">Tetraspanin</fullName>
    </recommendedName>
</protein>
<accession>A0AAR5PPA4</accession>
<gene>
    <name evidence="7" type="primary">109539517</name>
</gene>
<feature type="transmembrane region" description="Helical" evidence="6">
    <location>
        <begin position="80"/>
        <end position="105"/>
    </location>
</feature>
<evidence type="ECO:0000256" key="1">
    <source>
        <dbReference type="ARBA" id="ARBA00004141"/>
    </source>
</evidence>
<dbReference type="Pfam" id="PF00335">
    <property type="entry name" value="Tetraspanin"/>
    <property type="match status" value="1"/>
</dbReference>
<dbReference type="InterPro" id="IPR018499">
    <property type="entry name" value="Tetraspanin/Peripherin"/>
</dbReference>
<evidence type="ECO:0000256" key="5">
    <source>
        <dbReference type="ARBA" id="ARBA00023136"/>
    </source>
</evidence>
<keyword evidence="4 6" id="KW-1133">Transmembrane helix</keyword>
<dbReference type="Gene3D" id="1.10.1450.10">
    <property type="entry name" value="Tetraspanin"/>
    <property type="match status" value="1"/>
</dbReference>
<dbReference type="PANTHER" id="PTHR19282">
    <property type="entry name" value="TETRASPANIN"/>
    <property type="match status" value="1"/>
</dbReference>
<keyword evidence="8" id="KW-1185">Reference proteome</keyword>
<feature type="transmembrane region" description="Helical" evidence="6">
    <location>
        <begin position="224"/>
        <end position="248"/>
    </location>
</feature>
<keyword evidence="3 6" id="KW-0812">Transmembrane</keyword>
<evidence type="ECO:0000256" key="3">
    <source>
        <dbReference type="ARBA" id="ARBA00022692"/>
    </source>
</evidence>
<evidence type="ECO:0000256" key="2">
    <source>
        <dbReference type="ARBA" id="ARBA00006840"/>
    </source>
</evidence>
<dbReference type="EnsemblMetazoa" id="XM_019907295.1">
    <property type="protein sequence ID" value="XP_019762854.1"/>
    <property type="gene ID" value="LOC109539517"/>
</dbReference>
<dbReference type="GO" id="GO:0005886">
    <property type="term" value="C:plasma membrane"/>
    <property type="evidence" value="ECO:0007669"/>
    <property type="project" value="TreeGrafter"/>
</dbReference>
<dbReference type="SUPFAM" id="SSF48652">
    <property type="entry name" value="Tetraspanin"/>
    <property type="match status" value="1"/>
</dbReference>
<sequence>MGCYSCMRLLYVVLNSIFFVIGIVSLGLVTWVLVDQTIPLNFAQEPDDNMIVSIIYLVMTLVLVLLSILGMYGAGKEVKWALAVSFSLLLIVIVVEVTSGVWIWMNRDTLDEFTHLSVKRTVQEIYDNDKQMKEILDTIQSKMHCCGADNPTDWSRNKHINLGINSKPTRYNIPTSCCREDIAPSLCTAVTQEIKMGENLNFDVIFEKGCYVLIKERVLGSLTIIFIVYGSIVGVQILGLLIGLILTFSMNRTNRYKA</sequence>